<evidence type="ECO:0000256" key="1">
    <source>
        <dbReference type="ARBA" id="ARBA00010641"/>
    </source>
</evidence>
<dbReference type="InterPro" id="IPR013249">
    <property type="entry name" value="RNA_pol_sigma70_r4_t2"/>
</dbReference>
<keyword evidence="8" id="KW-1185">Reference proteome</keyword>
<evidence type="ECO:0000256" key="2">
    <source>
        <dbReference type="ARBA" id="ARBA00023015"/>
    </source>
</evidence>
<dbReference type="NCBIfam" id="TIGR02937">
    <property type="entry name" value="sigma70-ECF"/>
    <property type="match status" value="1"/>
</dbReference>
<evidence type="ECO:0000256" key="4">
    <source>
        <dbReference type="ARBA" id="ARBA00023163"/>
    </source>
</evidence>
<dbReference type="EMBL" id="CP042437">
    <property type="protein sequence ID" value="QEC75187.1"/>
    <property type="molecule type" value="Genomic_DNA"/>
</dbReference>
<feature type="domain" description="RNA polymerase sigma factor 70 region 4 type 2" evidence="6">
    <location>
        <begin position="121"/>
        <end position="170"/>
    </location>
</feature>
<feature type="domain" description="RNA polymerase sigma-70 region 2" evidence="5">
    <location>
        <begin position="23"/>
        <end position="87"/>
    </location>
</feature>
<keyword evidence="4" id="KW-0804">Transcription</keyword>
<comment type="similarity">
    <text evidence="1">Belongs to the sigma-70 factor family. ECF subfamily.</text>
</comment>
<gene>
    <name evidence="7" type="ORF">FSB76_04225</name>
</gene>
<dbReference type="GO" id="GO:0006352">
    <property type="term" value="P:DNA-templated transcription initiation"/>
    <property type="evidence" value="ECO:0007669"/>
    <property type="project" value="InterPro"/>
</dbReference>
<keyword evidence="3" id="KW-0731">Sigma factor</keyword>
<evidence type="ECO:0000259" key="5">
    <source>
        <dbReference type="Pfam" id="PF04542"/>
    </source>
</evidence>
<dbReference type="InterPro" id="IPR014327">
    <property type="entry name" value="RNA_pol_sigma70_bacteroid"/>
</dbReference>
<evidence type="ECO:0000313" key="7">
    <source>
        <dbReference type="EMBL" id="QEC75187.1"/>
    </source>
</evidence>
<keyword evidence="2" id="KW-0805">Transcription regulation</keyword>
<dbReference type="AlphaFoldDB" id="A0A5B8VU96"/>
<dbReference type="Gene3D" id="1.10.10.10">
    <property type="entry name" value="Winged helix-like DNA-binding domain superfamily/Winged helix DNA-binding domain"/>
    <property type="match status" value="1"/>
</dbReference>
<dbReference type="Gene3D" id="1.10.1740.10">
    <property type="match status" value="1"/>
</dbReference>
<evidence type="ECO:0000256" key="3">
    <source>
        <dbReference type="ARBA" id="ARBA00023082"/>
    </source>
</evidence>
<dbReference type="SUPFAM" id="SSF88946">
    <property type="entry name" value="Sigma2 domain of RNA polymerase sigma factors"/>
    <property type="match status" value="1"/>
</dbReference>
<proteinExistence type="inferred from homology"/>
<dbReference type="PANTHER" id="PTHR43133">
    <property type="entry name" value="RNA POLYMERASE ECF-TYPE SIGMA FACTO"/>
    <property type="match status" value="1"/>
</dbReference>
<dbReference type="InterPro" id="IPR007627">
    <property type="entry name" value="RNA_pol_sigma70_r2"/>
</dbReference>
<organism evidence="7 8">
    <name type="scientific">Mucilaginibacter ginsenosidivorax</name>
    <dbReference type="NCBI Taxonomy" id="862126"/>
    <lineage>
        <taxon>Bacteria</taxon>
        <taxon>Pseudomonadati</taxon>
        <taxon>Bacteroidota</taxon>
        <taxon>Sphingobacteriia</taxon>
        <taxon>Sphingobacteriales</taxon>
        <taxon>Sphingobacteriaceae</taxon>
        <taxon>Mucilaginibacter</taxon>
    </lineage>
</organism>
<dbReference type="NCBIfam" id="TIGR02985">
    <property type="entry name" value="Sig70_bacteroi1"/>
    <property type="match status" value="1"/>
</dbReference>
<dbReference type="SUPFAM" id="SSF88659">
    <property type="entry name" value="Sigma3 and sigma4 domains of RNA polymerase sigma factors"/>
    <property type="match status" value="1"/>
</dbReference>
<evidence type="ECO:0000313" key="8">
    <source>
        <dbReference type="Proteomes" id="UP000321362"/>
    </source>
</evidence>
<evidence type="ECO:0000259" key="6">
    <source>
        <dbReference type="Pfam" id="PF08281"/>
    </source>
</evidence>
<dbReference type="KEGG" id="mgk:FSB76_04225"/>
<accession>A0A5B8VU96</accession>
<dbReference type="PANTHER" id="PTHR43133:SF46">
    <property type="entry name" value="RNA POLYMERASE SIGMA-70 FACTOR ECF SUBFAMILY"/>
    <property type="match status" value="1"/>
</dbReference>
<dbReference type="InterPro" id="IPR013324">
    <property type="entry name" value="RNA_pol_sigma_r3/r4-like"/>
</dbReference>
<dbReference type="Pfam" id="PF04542">
    <property type="entry name" value="Sigma70_r2"/>
    <property type="match status" value="1"/>
</dbReference>
<dbReference type="GO" id="GO:0003677">
    <property type="term" value="F:DNA binding"/>
    <property type="evidence" value="ECO:0007669"/>
    <property type="project" value="InterPro"/>
</dbReference>
<dbReference type="InterPro" id="IPR039425">
    <property type="entry name" value="RNA_pol_sigma-70-like"/>
</dbReference>
<dbReference type="InterPro" id="IPR013325">
    <property type="entry name" value="RNA_pol_sigma_r2"/>
</dbReference>
<dbReference type="InterPro" id="IPR014284">
    <property type="entry name" value="RNA_pol_sigma-70_dom"/>
</dbReference>
<protein>
    <submittedName>
        <fullName evidence="7">RNA polymerase sigma-70 factor</fullName>
    </submittedName>
</protein>
<dbReference type="Proteomes" id="UP000321362">
    <property type="component" value="Chromosome"/>
</dbReference>
<reference evidence="7 8" key="1">
    <citation type="journal article" date="2013" name="J. Microbiol.">
        <title>Mucilaginibacter ginsenosidivorax sp. nov., with ginsenoside converting activity isolated from sediment.</title>
        <authorList>
            <person name="Kim J.K."/>
            <person name="Choi T.E."/>
            <person name="Liu Q.M."/>
            <person name="Park H.Y."/>
            <person name="Yi T.H."/>
            <person name="Yoon M.H."/>
            <person name="Kim S.C."/>
            <person name="Im W.T."/>
        </authorList>
    </citation>
    <scope>NUCLEOTIDE SEQUENCE [LARGE SCALE GENOMIC DNA]</scope>
    <source>
        <strain evidence="7 8">KHI28</strain>
    </source>
</reference>
<name>A0A5B8VU96_9SPHI</name>
<dbReference type="Pfam" id="PF08281">
    <property type="entry name" value="Sigma70_r4_2"/>
    <property type="match status" value="1"/>
</dbReference>
<dbReference type="GO" id="GO:0016987">
    <property type="term" value="F:sigma factor activity"/>
    <property type="evidence" value="ECO:0007669"/>
    <property type="project" value="UniProtKB-KW"/>
</dbReference>
<dbReference type="InterPro" id="IPR036388">
    <property type="entry name" value="WH-like_DNA-bd_sf"/>
</dbReference>
<dbReference type="RefSeq" id="WP_147052341.1">
    <property type="nucleotide sequence ID" value="NZ_CP042437.1"/>
</dbReference>
<sequence>MLSEVELITLIKQGDIRAFDEFYKRSWRGLYQVAYRSTGSSDDAKDLVQTVFISLWKCRFTLCPEQYNSSYLLRALKNNIINFYKKDAIRKRGVDELMQQSTSNEFTNEDDLIAKELSNTIEGRIKELPGKMQQVFVLSRQQNLSISEISEMLDIAPRTVKNQISNALKILRTGLDVFLVITFLFIK</sequence>
<dbReference type="OrthoDB" id="665849at2"/>